<evidence type="ECO:0000313" key="2">
    <source>
        <dbReference type="EMBL" id="MFE5979607.1"/>
    </source>
</evidence>
<sequence>MHSSRLSGRRLGTGEANRDGRPYPYASEPGGRDSAVRRHDGTGSCRAPFGTRRVVGVLSGRPDRAFGHSA</sequence>
<dbReference type="Proteomes" id="UP001600424">
    <property type="component" value="Unassembled WGS sequence"/>
</dbReference>
<name>A0ABW6IPR9_STRWE</name>
<dbReference type="EMBL" id="JBHTRV010000004">
    <property type="protein sequence ID" value="MFE5979607.1"/>
    <property type="molecule type" value="Genomic_DNA"/>
</dbReference>
<protein>
    <submittedName>
        <fullName evidence="2">Uncharacterized protein</fullName>
    </submittedName>
</protein>
<evidence type="ECO:0000256" key="1">
    <source>
        <dbReference type="SAM" id="MobiDB-lite"/>
    </source>
</evidence>
<accession>A0ABW6IPR9</accession>
<keyword evidence="3" id="KW-1185">Reference proteome</keyword>
<dbReference type="RefSeq" id="WP_386251879.1">
    <property type="nucleotide sequence ID" value="NZ_JBHTRV010000004.1"/>
</dbReference>
<reference evidence="2 3" key="1">
    <citation type="submission" date="2024-09" db="EMBL/GenBank/DDBJ databases">
        <title>The Natural Products Discovery Center: Release of the First 8490 Sequenced Strains for Exploring Actinobacteria Biosynthetic Diversity.</title>
        <authorList>
            <person name="Kalkreuter E."/>
            <person name="Kautsar S.A."/>
            <person name="Yang D."/>
            <person name="Bader C.D."/>
            <person name="Teijaro C.N."/>
            <person name="Fluegel L."/>
            <person name="Davis C.M."/>
            <person name="Simpson J.R."/>
            <person name="Lauterbach L."/>
            <person name="Steele A.D."/>
            <person name="Gui C."/>
            <person name="Meng S."/>
            <person name="Li G."/>
            <person name="Viehrig K."/>
            <person name="Ye F."/>
            <person name="Su P."/>
            <person name="Kiefer A.F."/>
            <person name="Nichols A."/>
            <person name="Cepeda A.J."/>
            <person name="Yan W."/>
            <person name="Fan B."/>
            <person name="Jiang Y."/>
            <person name="Adhikari A."/>
            <person name="Zheng C.-J."/>
            <person name="Schuster L."/>
            <person name="Cowan T.M."/>
            <person name="Smanski M.J."/>
            <person name="Chevrette M.G."/>
            <person name="De Carvalho L.P.S."/>
            <person name="Shen B."/>
        </authorList>
    </citation>
    <scope>NUCLEOTIDE SEQUENCE [LARGE SCALE GENOMIC DNA]</scope>
    <source>
        <strain evidence="2 3">NPDC056472</strain>
    </source>
</reference>
<evidence type="ECO:0000313" key="3">
    <source>
        <dbReference type="Proteomes" id="UP001600424"/>
    </source>
</evidence>
<feature type="region of interest" description="Disordered" evidence="1">
    <location>
        <begin position="1"/>
        <end position="47"/>
    </location>
</feature>
<gene>
    <name evidence="2" type="ORF">ACFQ63_07840</name>
</gene>
<organism evidence="2 3">
    <name type="scientific">Streptomyces wedmorensis</name>
    <dbReference type="NCBI Taxonomy" id="43759"/>
    <lineage>
        <taxon>Bacteria</taxon>
        <taxon>Bacillati</taxon>
        <taxon>Actinomycetota</taxon>
        <taxon>Actinomycetes</taxon>
        <taxon>Kitasatosporales</taxon>
        <taxon>Streptomycetaceae</taxon>
        <taxon>Streptomyces</taxon>
    </lineage>
</organism>
<proteinExistence type="predicted"/>
<feature type="compositionally biased region" description="Basic and acidic residues" evidence="1">
    <location>
        <begin position="30"/>
        <end position="41"/>
    </location>
</feature>
<comment type="caution">
    <text evidence="2">The sequence shown here is derived from an EMBL/GenBank/DDBJ whole genome shotgun (WGS) entry which is preliminary data.</text>
</comment>